<dbReference type="GO" id="GO:0016020">
    <property type="term" value="C:membrane"/>
    <property type="evidence" value="ECO:0007669"/>
    <property type="project" value="UniProtKB-SubCell"/>
</dbReference>
<feature type="transmembrane region" description="Helical" evidence="5">
    <location>
        <begin position="84"/>
        <end position="103"/>
    </location>
</feature>
<dbReference type="Proteomes" id="UP000085678">
    <property type="component" value="Unplaced"/>
</dbReference>
<keyword evidence="3 5" id="KW-1133">Transmembrane helix</keyword>
<dbReference type="Gene3D" id="1.20.1250.20">
    <property type="entry name" value="MFS general substrate transporter like domains"/>
    <property type="match status" value="1"/>
</dbReference>
<dbReference type="AlphaFoldDB" id="A0A1S3JXL1"/>
<dbReference type="OMA" id="KRTENHR"/>
<evidence type="ECO:0000256" key="4">
    <source>
        <dbReference type="ARBA" id="ARBA00023136"/>
    </source>
</evidence>
<dbReference type="SUPFAM" id="SSF103473">
    <property type="entry name" value="MFS general substrate transporter"/>
    <property type="match status" value="1"/>
</dbReference>
<keyword evidence="6" id="KW-1185">Reference proteome</keyword>
<keyword evidence="2 5" id="KW-0812">Transmembrane</keyword>
<dbReference type="InterPro" id="IPR049680">
    <property type="entry name" value="FLVCR1-2_SLC49-like"/>
</dbReference>
<reference evidence="7" key="1">
    <citation type="submission" date="2025-08" db="UniProtKB">
        <authorList>
            <consortium name="RefSeq"/>
        </authorList>
    </citation>
    <scope>IDENTIFICATION</scope>
    <source>
        <tissue evidence="7">Gonads</tissue>
    </source>
</reference>
<protein>
    <submittedName>
        <fullName evidence="7">Disrupted in renal carcinoma protein 2</fullName>
    </submittedName>
</protein>
<accession>A0A1S3JXL1</accession>
<proteinExistence type="predicted"/>
<dbReference type="KEGG" id="lak:106177029"/>
<dbReference type="InterPro" id="IPR036259">
    <property type="entry name" value="MFS_trans_sf"/>
</dbReference>
<evidence type="ECO:0000256" key="1">
    <source>
        <dbReference type="ARBA" id="ARBA00004141"/>
    </source>
</evidence>
<evidence type="ECO:0000313" key="7">
    <source>
        <dbReference type="RefSeq" id="XP_013415113.1"/>
    </source>
</evidence>
<dbReference type="RefSeq" id="XP_013415113.1">
    <property type="nucleotide sequence ID" value="XM_013559659.1"/>
</dbReference>
<dbReference type="PANTHER" id="PTHR10924">
    <property type="entry name" value="MAJOR FACILITATOR SUPERFAMILY PROTEIN-RELATED"/>
    <property type="match status" value="1"/>
</dbReference>
<evidence type="ECO:0000256" key="3">
    <source>
        <dbReference type="ARBA" id="ARBA00022989"/>
    </source>
</evidence>
<feature type="transmembrane region" description="Helical" evidence="5">
    <location>
        <begin position="49"/>
        <end position="72"/>
    </location>
</feature>
<sequence>MFIEAGVCVAVFVSMLLYFPAKPPTPPSVSASKKRVDYRRGVFTLLRKYQVFAIGVPYALTGVYGSWMSLLGVILQDKVSQDEAAYLGFWSSIAGILVAVLFARISDLFAGHLKAAVLILLFVSAGSYTWFAALIETFVLPPVPGWIAMTYISIILGGICEIALQPFGLELACEASYPVAEGVTAGLLTALYNGVAVIFFFSFMIPQVDIQYMNWVLVAAVVVSIPLTISYRESYRRLSLDSR</sequence>
<dbReference type="OrthoDB" id="422206at2759"/>
<evidence type="ECO:0000256" key="5">
    <source>
        <dbReference type="SAM" id="Phobius"/>
    </source>
</evidence>
<keyword evidence="4 5" id="KW-0472">Membrane</keyword>
<dbReference type="InParanoid" id="A0A1S3JXL1"/>
<organism evidence="6 7">
    <name type="scientific">Lingula anatina</name>
    <name type="common">Brachiopod</name>
    <name type="synonym">Lingula unguis</name>
    <dbReference type="NCBI Taxonomy" id="7574"/>
    <lineage>
        <taxon>Eukaryota</taxon>
        <taxon>Metazoa</taxon>
        <taxon>Spiralia</taxon>
        <taxon>Lophotrochozoa</taxon>
        <taxon>Brachiopoda</taxon>
        <taxon>Linguliformea</taxon>
        <taxon>Lingulata</taxon>
        <taxon>Lingulida</taxon>
        <taxon>Linguloidea</taxon>
        <taxon>Lingulidae</taxon>
        <taxon>Lingula</taxon>
    </lineage>
</organism>
<name>A0A1S3JXL1_LINAN</name>
<evidence type="ECO:0000256" key="2">
    <source>
        <dbReference type="ARBA" id="ARBA00022692"/>
    </source>
</evidence>
<gene>
    <name evidence="7" type="primary">LOC106177029</name>
</gene>
<dbReference type="PANTHER" id="PTHR10924:SF27">
    <property type="entry name" value="SOLUTE CARRIER FAMILY 49 MEMBER 4"/>
    <property type="match status" value="1"/>
</dbReference>
<feature type="transmembrane region" description="Helical" evidence="5">
    <location>
        <begin position="115"/>
        <end position="140"/>
    </location>
</feature>
<feature type="transmembrane region" description="Helical" evidence="5">
    <location>
        <begin position="185"/>
        <end position="206"/>
    </location>
</feature>
<feature type="transmembrane region" description="Helical" evidence="5">
    <location>
        <begin position="212"/>
        <end position="231"/>
    </location>
</feature>
<comment type="subcellular location">
    <subcellularLocation>
        <location evidence="1">Membrane</location>
        <topology evidence="1">Multi-pass membrane protein</topology>
    </subcellularLocation>
</comment>
<feature type="transmembrane region" description="Helical" evidence="5">
    <location>
        <begin position="146"/>
        <end position="164"/>
    </location>
</feature>
<evidence type="ECO:0000313" key="6">
    <source>
        <dbReference type="Proteomes" id="UP000085678"/>
    </source>
</evidence>
<dbReference type="GeneID" id="106177029"/>